<keyword evidence="2" id="KW-0479">Metal-binding</keyword>
<evidence type="ECO:0000313" key="5">
    <source>
        <dbReference type="EMBL" id="KNZ55746.1"/>
    </source>
</evidence>
<dbReference type="EMBL" id="LAVV01007497">
    <property type="protein sequence ID" value="KNZ55746.1"/>
    <property type="molecule type" value="Genomic_DNA"/>
</dbReference>
<reference evidence="5 6" key="1">
    <citation type="submission" date="2015-08" db="EMBL/GenBank/DDBJ databases">
        <title>Next Generation Sequencing and Analysis of the Genome of Puccinia sorghi L Schw, the Causal Agent of Maize Common Rust.</title>
        <authorList>
            <person name="Rochi L."/>
            <person name="Burguener G."/>
            <person name="Darino M."/>
            <person name="Turjanski A."/>
            <person name="Kreff E."/>
            <person name="Dieguez M.J."/>
            <person name="Sacco F."/>
        </authorList>
    </citation>
    <scope>NUCLEOTIDE SEQUENCE [LARGE SCALE GENOMIC DNA]</scope>
    <source>
        <strain evidence="5 6">RO10H11247</strain>
    </source>
</reference>
<dbReference type="OrthoDB" id="1681765at2759"/>
<evidence type="ECO:0000259" key="4">
    <source>
        <dbReference type="Pfam" id="PF13359"/>
    </source>
</evidence>
<sequence>MSALLMGSTSLLQSPQIKLPHIVIILMLIFFLVSSNYRPSIREELFNMRNSSLRNVIERTFGVLKHCFKILATTSEYKLKQQYNIVIASCCVHNINILCNGQSDDIFSESNQTSHIEECKNWRDGLAEDMWVEYVRSLEMRYG</sequence>
<evidence type="ECO:0000256" key="1">
    <source>
        <dbReference type="ARBA" id="ARBA00001968"/>
    </source>
</evidence>
<keyword evidence="3" id="KW-1133">Transmembrane helix</keyword>
<feature type="transmembrane region" description="Helical" evidence="3">
    <location>
        <begin position="20"/>
        <end position="39"/>
    </location>
</feature>
<evidence type="ECO:0000256" key="3">
    <source>
        <dbReference type="SAM" id="Phobius"/>
    </source>
</evidence>
<organism evidence="5 6">
    <name type="scientific">Puccinia sorghi</name>
    <dbReference type="NCBI Taxonomy" id="27349"/>
    <lineage>
        <taxon>Eukaryota</taxon>
        <taxon>Fungi</taxon>
        <taxon>Dikarya</taxon>
        <taxon>Basidiomycota</taxon>
        <taxon>Pucciniomycotina</taxon>
        <taxon>Pucciniomycetes</taxon>
        <taxon>Pucciniales</taxon>
        <taxon>Pucciniaceae</taxon>
        <taxon>Puccinia</taxon>
    </lineage>
</organism>
<gene>
    <name evidence="5" type="ORF">VP01_2596g4</name>
</gene>
<protein>
    <recommendedName>
        <fullName evidence="4">DDE Tnp4 domain-containing protein</fullName>
    </recommendedName>
</protein>
<accession>A0A0L6V4P7</accession>
<comment type="cofactor">
    <cofactor evidence="1">
        <name>a divalent metal cation</name>
        <dbReference type="ChEBI" id="CHEBI:60240"/>
    </cofactor>
</comment>
<dbReference type="AlphaFoldDB" id="A0A0L6V4P7"/>
<feature type="domain" description="DDE Tnp4" evidence="4">
    <location>
        <begin position="40"/>
        <end position="94"/>
    </location>
</feature>
<name>A0A0L6V4P7_9BASI</name>
<evidence type="ECO:0000256" key="2">
    <source>
        <dbReference type="ARBA" id="ARBA00022723"/>
    </source>
</evidence>
<keyword evidence="3" id="KW-0472">Membrane</keyword>
<dbReference type="InterPro" id="IPR027806">
    <property type="entry name" value="HARBI1_dom"/>
</dbReference>
<keyword evidence="3" id="KW-0812">Transmembrane</keyword>
<evidence type="ECO:0000313" key="6">
    <source>
        <dbReference type="Proteomes" id="UP000037035"/>
    </source>
</evidence>
<dbReference type="GO" id="GO:0046872">
    <property type="term" value="F:metal ion binding"/>
    <property type="evidence" value="ECO:0007669"/>
    <property type="project" value="UniProtKB-KW"/>
</dbReference>
<comment type="caution">
    <text evidence="5">The sequence shown here is derived from an EMBL/GenBank/DDBJ whole genome shotgun (WGS) entry which is preliminary data.</text>
</comment>
<dbReference type="STRING" id="27349.A0A0L6V4P7"/>
<dbReference type="Pfam" id="PF13359">
    <property type="entry name" value="DDE_Tnp_4"/>
    <property type="match status" value="1"/>
</dbReference>
<keyword evidence="6" id="KW-1185">Reference proteome</keyword>
<proteinExistence type="predicted"/>
<dbReference type="VEuPathDB" id="FungiDB:VP01_2596g4"/>
<dbReference type="Proteomes" id="UP000037035">
    <property type="component" value="Unassembled WGS sequence"/>
</dbReference>